<sequence>MSGPVVTRNVRPSPVSFEEKLQQAVRQLNEQTEQLRALRVAAAGAAIVLREHAPKLPDGARDVLADLTEALHQSSNWPFPVDPAMQAAKAREHQAEQRNAVVNGPEALL</sequence>
<evidence type="ECO:0000313" key="1">
    <source>
        <dbReference type="EMBL" id="CAB4159805.1"/>
    </source>
</evidence>
<gene>
    <name evidence="1" type="ORF">UFOVP726_33</name>
</gene>
<organism evidence="1">
    <name type="scientific">uncultured Caudovirales phage</name>
    <dbReference type="NCBI Taxonomy" id="2100421"/>
    <lineage>
        <taxon>Viruses</taxon>
        <taxon>Duplodnaviria</taxon>
        <taxon>Heunggongvirae</taxon>
        <taxon>Uroviricota</taxon>
        <taxon>Caudoviricetes</taxon>
        <taxon>Peduoviridae</taxon>
        <taxon>Maltschvirus</taxon>
        <taxon>Maltschvirus maltsch</taxon>
    </lineage>
</organism>
<reference evidence="1" key="1">
    <citation type="submission" date="2020-04" db="EMBL/GenBank/DDBJ databases">
        <authorList>
            <person name="Chiriac C."/>
            <person name="Salcher M."/>
            <person name="Ghai R."/>
            <person name="Kavagutti S V."/>
        </authorList>
    </citation>
    <scope>NUCLEOTIDE SEQUENCE</scope>
</reference>
<protein>
    <submittedName>
        <fullName evidence="1">Uncharacterized protein</fullName>
    </submittedName>
</protein>
<dbReference type="EMBL" id="LR796695">
    <property type="protein sequence ID" value="CAB4159805.1"/>
    <property type="molecule type" value="Genomic_DNA"/>
</dbReference>
<proteinExistence type="predicted"/>
<accession>A0A6J5NRL7</accession>
<name>A0A6J5NRL7_9CAUD</name>